<organism evidence="5 6">
    <name type="scientific">Metabacillus herbersteinensis</name>
    <dbReference type="NCBI Taxonomy" id="283816"/>
    <lineage>
        <taxon>Bacteria</taxon>
        <taxon>Bacillati</taxon>
        <taxon>Bacillota</taxon>
        <taxon>Bacilli</taxon>
        <taxon>Bacillales</taxon>
        <taxon>Bacillaceae</taxon>
        <taxon>Metabacillus</taxon>
    </lineage>
</organism>
<protein>
    <recommendedName>
        <fullName evidence="2 3">Small, acid-soluble spore protein K</fullName>
        <shortName evidence="2">SASP K</shortName>
    </recommendedName>
</protein>
<dbReference type="Pfam" id="PF08176">
    <property type="entry name" value="SspK"/>
    <property type="match status" value="1"/>
</dbReference>
<feature type="region of interest" description="Disordered" evidence="4">
    <location>
        <begin position="1"/>
        <end position="54"/>
    </location>
</feature>
<comment type="induction">
    <text evidence="2">Expressed only in the forespore compartment of sporulating cells.</text>
</comment>
<comment type="caution">
    <text evidence="5">The sequence shown here is derived from an EMBL/GenBank/DDBJ whole genome shotgun (WGS) entry which is preliminary data.</text>
</comment>
<dbReference type="InterPro" id="IPR012611">
    <property type="entry name" value="SASP_SspK"/>
</dbReference>
<proteinExistence type="evidence at transcript level"/>
<comment type="similarity">
    <text evidence="2">Belongs to the SspK family.</text>
</comment>
<evidence type="ECO:0000256" key="3">
    <source>
        <dbReference type="NCBIfam" id="TIGR03091"/>
    </source>
</evidence>
<keyword evidence="1 2" id="KW-0749">Sporulation</keyword>
<sequence>MRNKAKGFPNMNNNKFEGEPRAKDDFASTRADGSINSHPQERMRASGQRQQPNS</sequence>
<dbReference type="RefSeq" id="WP_378937504.1">
    <property type="nucleotide sequence ID" value="NZ_JBHLVO010000025.1"/>
</dbReference>
<evidence type="ECO:0000256" key="2">
    <source>
        <dbReference type="HAMAP-Rule" id="MF_01504"/>
    </source>
</evidence>
<dbReference type="HAMAP" id="MF_01504">
    <property type="entry name" value="SspK"/>
    <property type="match status" value="1"/>
</dbReference>
<feature type="compositionally biased region" description="Basic and acidic residues" evidence="4">
    <location>
        <begin position="16"/>
        <end position="27"/>
    </location>
</feature>
<evidence type="ECO:0000256" key="4">
    <source>
        <dbReference type="SAM" id="MobiDB-lite"/>
    </source>
</evidence>
<accession>A0ABV6GJS1</accession>
<reference evidence="5 6" key="1">
    <citation type="submission" date="2024-09" db="EMBL/GenBank/DDBJ databases">
        <authorList>
            <person name="Sun Q."/>
            <person name="Mori K."/>
        </authorList>
    </citation>
    <scope>NUCLEOTIDE SEQUENCE [LARGE SCALE GENOMIC DNA]</scope>
    <source>
        <strain evidence="5 6">CCM 7228</strain>
    </source>
</reference>
<evidence type="ECO:0000256" key="1">
    <source>
        <dbReference type="ARBA" id="ARBA00022969"/>
    </source>
</evidence>
<dbReference type="NCBIfam" id="TIGR03091">
    <property type="entry name" value="SASP_sspK"/>
    <property type="match status" value="1"/>
</dbReference>
<keyword evidence="6" id="KW-1185">Reference proteome</keyword>
<evidence type="ECO:0000313" key="6">
    <source>
        <dbReference type="Proteomes" id="UP001589854"/>
    </source>
</evidence>
<gene>
    <name evidence="2" type="primary">sspK</name>
    <name evidence="5" type="ORF">ACFFIX_20770</name>
</gene>
<dbReference type="NCBIfam" id="NF002843">
    <property type="entry name" value="PRK03081.1"/>
    <property type="match status" value="1"/>
</dbReference>
<comment type="subcellular location">
    <subcellularLocation>
        <location evidence="2">Spore core</location>
    </subcellularLocation>
</comment>
<name>A0ABV6GJS1_9BACI</name>
<dbReference type="EMBL" id="JBHLVO010000025">
    <property type="protein sequence ID" value="MFC0273824.1"/>
    <property type="molecule type" value="Genomic_DNA"/>
</dbReference>
<dbReference type="Proteomes" id="UP001589854">
    <property type="component" value="Unassembled WGS sequence"/>
</dbReference>
<evidence type="ECO:0000313" key="5">
    <source>
        <dbReference type="EMBL" id="MFC0273824.1"/>
    </source>
</evidence>